<evidence type="ECO:0000313" key="3">
    <source>
        <dbReference type="Proteomes" id="UP000026962"/>
    </source>
</evidence>
<evidence type="ECO:0000313" key="2">
    <source>
        <dbReference type="EnsemblPlants" id="OPUNC07G02520.1"/>
    </source>
</evidence>
<keyword evidence="3" id="KW-1185">Reference proteome</keyword>
<feature type="domain" description="DUF668" evidence="1">
    <location>
        <begin position="40"/>
        <end position="132"/>
    </location>
</feature>
<dbReference type="Proteomes" id="UP000026962">
    <property type="component" value="Chromosome 7"/>
</dbReference>
<dbReference type="EnsemblPlants" id="OPUNC07G02520.1">
    <property type="protein sequence ID" value="OPUNC07G02520.1"/>
    <property type="gene ID" value="OPUNC07G02520"/>
</dbReference>
<dbReference type="STRING" id="4537.A0A0E0LH00"/>
<accession>A0A0E0LH00</accession>
<dbReference type="eggNOG" id="ENOG502QT5A">
    <property type="taxonomic scope" value="Eukaryota"/>
</dbReference>
<dbReference type="GO" id="GO:0045927">
    <property type="term" value="P:positive regulation of growth"/>
    <property type="evidence" value="ECO:0007669"/>
    <property type="project" value="InterPro"/>
</dbReference>
<dbReference type="Pfam" id="PF05003">
    <property type="entry name" value="DUF668"/>
    <property type="match status" value="1"/>
</dbReference>
<reference evidence="2" key="2">
    <citation type="submission" date="2018-05" db="EMBL/GenBank/DDBJ databases">
        <title>OpunRS2 (Oryza punctata Reference Sequence Version 2).</title>
        <authorList>
            <person name="Zhang J."/>
            <person name="Kudrna D."/>
            <person name="Lee S."/>
            <person name="Talag J."/>
            <person name="Welchert J."/>
            <person name="Wing R.A."/>
        </authorList>
    </citation>
    <scope>NUCLEOTIDE SEQUENCE [LARGE SCALE GENOMIC DNA]</scope>
</reference>
<evidence type="ECO:0000259" key="1">
    <source>
        <dbReference type="Pfam" id="PF05003"/>
    </source>
</evidence>
<dbReference type="AlphaFoldDB" id="A0A0E0LH00"/>
<organism evidence="2">
    <name type="scientific">Oryza punctata</name>
    <name type="common">Red rice</name>
    <dbReference type="NCBI Taxonomy" id="4537"/>
    <lineage>
        <taxon>Eukaryota</taxon>
        <taxon>Viridiplantae</taxon>
        <taxon>Streptophyta</taxon>
        <taxon>Embryophyta</taxon>
        <taxon>Tracheophyta</taxon>
        <taxon>Spermatophyta</taxon>
        <taxon>Magnoliopsida</taxon>
        <taxon>Liliopsida</taxon>
        <taxon>Poales</taxon>
        <taxon>Poaceae</taxon>
        <taxon>BOP clade</taxon>
        <taxon>Oryzoideae</taxon>
        <taxon>Oryzeae</taxon>
        <taxon>Oryzinae</taxon>
        <taxon>Oryza</taxon>
    </lineage>
</organism>
<name>A0A0E0LH00_ORYPU</name>
<protein>
    <recommendedName>
        <fullName evidence="1">DUF668 domain-containing protein</fullName>
    </recommendedName>
</protein>
<dbReference type="Gramene" id="OPUNC07G02520.1">
    <property type="protein sequence ID" value="OPUNC07G02520.1"/>
    <property type="gene ID" value="OPUNC07G02520"/>
</dbReference>
<dbReference type="PANTHER" id="PTHR31371">
    <property type="entry name" value="BNAC09G50660D PROTEIN"/>
    <property type="match status" value="1"/>
</dbReference>
<reference evidence="2" key="1">
    <citation type="submission" date="2015-04" db="UniProtKB">
        <authorList>
            <consortium name="EnsemblPlants"/>
        </authorList>
    </citation>
    <scope>IDENTIFICATION</scope>
</reference>
<proteinExistence type="predicted"/>
<dbReference type="HOGENOM" id="CLU_162267_0_0_1"/>
<dbReference type="PANTHER" id="PTHR31371:SF13">
    <property type="entry name" value="OS05G0457600 PROTEIN"/>
    <property type="match status" value="1"/>
</dbReference>
<sequence length="133" mass="15130">MSSNSCPIIHSHWKQPWHTSLLGIDWRKLLEPPPGMVRVAGLDLQYANVITTAERLLLETEAEGPRHEERMLYAMLPSKLRAVMRAKLREWWRERGGGTTAMLELDAGLAEGWRSVAGRILAWLALMARDTTQ</sequence>
<dbReference type="InterPro" id="IPR007700">
    <property type="entry name" value="DUF668"/>
</dbReference>